<dbReference type="EMBL" id="JARK01001399">
    <property type="protein sequence ID" value="EYC08971.1"/>
    <property type="molecule type" value="Genomic_DNA"/>
</dbReference>
<proteinExistence type="predicted"/>
<evidence type="ECO:0000313" key="2">
    <source>
        <dbReference type="EMBL" id="EYC08971.1"/>
    </source>
</evidence>
<keyword evidence="3" id="KW-1185">Reference proteome</keyword>
<feature type="compositionally biased region" description="Basic residues" evidence="1">
    <location>
        <begin position="40"/>
        <end position="58"/>
    </location>
</feature>
<feature type="compositionally biased region" description="Basic residues" evidence="1">
    <location>
        <begin position="75"/>
        <end position="158"/>
    </location>
</feature>
<evidence type="ECO:0000256" key="1">
    <source>
        <dbReference type="SAM" id="MobiDB-lite"/>
    </source>
</evidence>
<sequence>MNWPEKHGKKLMPNKNCGVVHFNYSPLLGYSPMDQSLEPRRKRTAQRDRRQKRKRKEKGKGSKSEKGFSLSCCRKGQKVKRVEKRESKGKKKKGKMASKSRSRKSRSKSKKKRKSKKSKKRKRSKKSKSRKARGRKSRRRKSRSRRSRSKSRSKRVKSIGKEDVIRDNRAHLVRSQSLTGPSKDTSQSVQRDPTLQGSPLVTLDAPITPFSPMKKGAILKAAPPVLESNVSDSDKFHFPIPTSSISRRQGISKERRRTTFDCY</sequence>
<organism evidence="2 3">
    <name type="scientific">Ancylostoma ceylanicum</name>
    <dbReference type="NCBI Taxonomy" id="53326"/>
    <lineage>
        <taxon>Eukaryota</taxon>
        <taxon>Metazoa</taxon>
        <taxon>Ecdysozoa</taxon>
        <taxon>Nematoda</taxon>
        <taxon>Chromadorea</taxon>
        <taxon>Rhabditida</taxon>
        <taxon>Rhabditina</taxon>
        <taxon>Rhabditomorpha</taxon>
        <taxon>Strongyloidea</taxon>
        <taxon>Ancylostomatidae</taxon>
        <taxon>Ancylostomatinae</taxon>
        <taxon>Ancylostoma</taxon>
    </lineage>
</organism>
<accession>A0A016U1X0</accession>
<feature type="compositionally biased region" description="Basic and acidic residues" evidence="1">
    <location>
        <begin position="159"/>
        <end position="170"/>
    </location>
</feature>
<comment type="caution">
    <text evidence="2">The sequence shown here is derived from an EMBL/GenBank/DDBJ whole genome shotgun (WGS) entry which is preliminary data.</text>
</comment>
<feature type="compositionally biased region" description="Polar residues" evidence="1">
    <location>
        <begin position="174"/>
        <end position="199"/>
    </location>
</feature>
<protein>
    <submittedName>
        <fullName evidence="2">Uncharacterized protein</fullName>
    </submittedName>
</protein>
<gene>
    <name evidence="2" type="primary">Acey_s0063.g3461</name>
    <name evidence="2" type="ORF">Y032_0063g3461</name>
</gene>
<dbReference type="AlphaFoldDB" id="A0A016U1X0"/>
<dbReference type="Proteomes" id="UP000024635">
    <property type="component" value="Unassembled WGS sequence"/>
</dbReference>
<feature type="region of interest" description="Disordered" evidence="1">
    <location>
        <begin position="1"/>
        <end position="207"/>
    </location>
</feature>
<reference evidence="3" key="1">
    <citation type="journal article" date="2015" name="Nat. Genet.">
        <title>The genome and transcriptome of the zoonotic hookworm Ancylostoma ceylanicum identify infection-specific gene families.</title>
        <authorList>
            <person name="Schwarz E.M."/>
            <person name="Hu Y."/>
            <person name="Antoshechkin I."/>
            <person name="Miller M.M."/>
            <person name="Sternberg P.W."/>
            <person name="Aroian R.V."/>
        </authorList>
    </citation>
    <scope>NUCLEOTIDE SEQUENCE</scope>
    <source>
        <strain evidence="3">HY135</strain>
    </source>
</reference>
<name>A0A016U1X0_9BILA</name>
<evidence type="ECO:0000313" key="3">
    <source>
        <dbReference type="Proteomes" id="UP000024635"/>
    </source>
</evidence>